<dbReference type="InterPro" id="IPR004840">
    <property type="entry name" value="Amino_acid_permease_CS"/>
</dbReference>
<sequence length="467" mass="47892">MTGHDSGGSLHRGLKRRHMTMIGLGGVISAGLFVSSGKVIADTGPAALVAYALGGLIVVLVMRMLGEMAAARPSAGSFADYAHTALGPRAGFLVGWCYWLFAIVAVAFEGVAGAKLLHSLSGGVPVLPTAVVLLAALTAANLVSVRLFGETEFWLASAKIVVIVAFLGAGTLYVLGLWPSDGAGAGLALLTDHGGFAPKGWGAVLAALVTVLFSYFGAEIVTIAAAESAEPAKEVARATLRVVWRVLIFYVGSVLVILAVVPWDRVPANGTDSPFATAIAELGVPGAATLMTWVILVAVVSVMNAALYAASRVLCAMAARGDAPPAAARVRASGVPAPALLGGAALALVLMVAAFAVGDDAFDLLMNTAGLLVLVLYVFVALSQLRLRRRMEAESPELLRLRMWGFPWLSRVVVVLLVLAFAAVASSPGALPVVGAVAAAVGGTLLAYEIRSRRRGAAPDAVAREGV</sequence>
<comment type="similarity">
    <text evidence="2">Belongs to the amino acid-polyamine-organocation (APC) superfamily. Amino acid transporter (AAT) (TC 2.A.3.1) family.</text>
</comment>
<keyword evidence="11" id="KW-1185">Reference proteome</keyword>
<feature type="transmembrane region" description="Helical" evidence="8">
    <location>
        <begin position="46"/>
        <end position="65"/>
    </location>
</feature>
<evidence type="ECO:0000256" key="5">
    <source>
        <dbReference type="ARBA" id="ARBA00022970"/>
    </source>
</evidence>
<feature type="transmembrane region" description="Helical" evidence="8">
    <location>
        <begin position="21"/>
        <end position="40"/>
    </location>
</feature>
<feature type="transmembrane region" description="Helical" evidence="8">
    <location>
        <begin position="200"/>
        <end position="221"/>
    </location>
</feature>
<dbReference type="FunFam" id="1.20.1740.10:FF:000001">
    <property type="entry name" value="Amino acid permease"/>
    <property type="match status" value="1"/>
</dbReference>
<comment type="subcellular location">
    <subcellularLocation>
        <location evidence="1">Membrane</location>
        <topology evidence="1">Multi-pass membrane protein</topology>
    </subcellularLocation>
</comment>
<dbReference type="PIRSF" id="PIRSF006060">
    <property type="entry name" value="AA_transporter"/>
    <property type="match status" value="1"/>
</dbReference>
<feature type="transmembrane region" description="Helical" evidence="8">
    <location>
        <begin position="339"/>
        <end position="358"/>
    </location>
</feature>
<protein>
    <submittedName>
        <fullName evidence="10">Gamma-aminobutyrate:proton symporter, AAT family</fullName>
    </submittedName>
</protein>
<keyword evidence="5" id="KW-0029">Amino-acid transport</keyword>
<keyword evidence="3" id="KW-0813">Transport</keyword>
<evidence type="ECO:0000256" key="1">
    <source>
        <dbReference type="ARBA" id="ARBA00004141"/>
    </source>
</evidence>
<feature type="domain" description="Amino acid permease/ SLC12A" evidence="9">
    <location>
        <begin position="18"/>
        <end position="424"/>
    </location>
</feature>
<feature type="transmembrane region" description="Helical" evidence="8">
    <location>
        <begin position="242"/>
        <end position="263"/>
    </location>
</feature>
<proteinExistence type="inferred from homology"/>
<feature type="transmembrane region" description="Helical" evidence="8">
    <location>
        <begin position="160"/>
        <end position="180"/>
    </location>
</feature>
<dbReference type="InterPro" id="IPR004841">
    <property type="entry name" value="AA-permease/SLC12A_dom"/>
</dbReference>
<dbReference type="PANTHER" id="PTHR43495:SF5">
    <property type="entry name" value="GAMMA-AMINOBUTYRIC ACID PERMEASE"/>
    <property type="match status" value="1"/>
</dbReference>
<dbReference type="Gene3D" id="1.20.1740.10">
    <property type="entry name" value="Amino acid/polyamine transporter I"/>
    <property type="match status" value="1"/>
</dbReference>
<dbReference type="PANTHER" id="PTHR43495">
    <property type="entry name" value="GABA PERMEASE"/>
    <property type="match status" value="1"/>
</dbReference>
<organism evidence="10 11">
    <name type="scientific">Nonomuraea pusilla</name>
    <dbReference type="NCBI Taxonomy" id="46177"/>
    <lineage>
        <taxon>Bacteria</taxon>
        <taxon>Bacillati</taxon>
        <taxon>Actinomycetota</taxon>
        <taxon>Actinomycetes</taxon>
        <taxon>Streptosporangiales</taxon>
        <taxon>Streptosporangiaceae</taxon>
        <taxon>Nonomuraea</taxon>
    </lineage>
</organism>
<evidence type="ECO:0000256" key="8">
    <source>
        <dbReference type="SAM" id="Phobius"/>
    </source>
</evidence>
<dbReference type="GO" id="GO:0055085">
    <property type="term" value="P:transmembrane transport"/>
    <property type="evidence" value="ECO:0007669"/>
    <property type="project" value="InterPro"/>
</dbReference>
<keyword evidence="7 8" id="KW-0472">Membrane</keyword>
<feature type="transmembrane region" description="Helical" evidence="8">
    <location>
        <begin position="403"/>
        <end position="424"/>
    </location>
</feature>
<accession>A0A1H7JD01</accession>
<feature type="transmembrane region" description="Helical" evidence="8">
    <location>
        <begin position="86"/>
        <end position="108"/>
    </location>
</feature>
<feature type="transmembrane region" description="Helical" evidence="8">
    <location>
        <begin position="128"/>
        <end position="148"/>
    </location>
</feature>
<dbReference type="GO" id="GO:0016020">
    <property type="term" value="C:membrane"/>
    <property type="evidence" value="ECO:0007669"/>
    <property type="project" value="UniProtKB-SubCell"/>
</dbReference>
<reference evidence="10 11" key="1">
    <citation type="submission" date="2016-10" db="EMBL/GenBank/DDBJ databases">
        <authorList>
            <person name="de Groot N.N."/>
        </authorList>
    </citation>
    <scope>NUCLEOTIDE SEQUENCE [LARGE SCALE GENOMIC DNA]</scope>
    <source>
        <strain evidence="10 11">DSM 43357</strain>
    </source>
</reference>
<evidence type="ECO:0000256" key="2">
    <source>
        <dbReference type="ARBA" id="ARBA00008583"/>
    </source>
</evidence>
<evidence type="ECO:0000313" key="11">
    <source>
        <dbReference type="Proteomes" id="UP000198953"/>
    </source>
</evidence>
<evidence type="ECO:0000313" key="10">
    <source>
        <dbReference type="EMBL" id="SEK71195.1"/>
    </source>
</evidence>
<feature type="transmembrane region" description="Helical" evidence="8">
    <location>
        <begin position="430"/>
        <end position="448"/>
    </location>
</feature>
<evidence type="ECO:0000256" key="7">
    <source>
        <dbReference type="ARBA" id="ARBA00023136"/>
    </source>
</evidence>
<dbReference type="Proteomes" id="UP000198953">
    <property type="component" value="Unassembled WGS sequence"/>
</dbReference>
<dbReference type="GO" id="GO:0006865">
    <property type="term" value="P:amino acid transport"/>
    <property type="evidence" value="ECO:0007669"/>
    <property type="project" value="UniProtKB-KW"/>
</dbReference>
<dbReference type="PROSITE" id="PS00218">
    <property type="entry name" value="AMINO_ACID_PERMEASE_1"/>
    <property type="match status" value="1"/>
</dbReference>
<dbReference type="OrthoDB" id="5297508at2"/>
<name>A0A1H7JD01_9ACTN</name>
<dbReference type="EMBL" id="FOBF01000002">
    <property type="protein sequence ID" value="SEK71195.1"/>
    <property type="molecule type" value="Genomic_DNA"/>
</dbReference>
<feature type="transmembrane region" description="Helical" evidence="8">
    <location>
        <begin position="364"/>
        <end position="382"/>
    </location>
</feature>
<evidence type="ECO:0000259" key="9">
    <source>
        <dbReference type="Pfam" id="PF00324"/>
    </source>
</evidence>
<gene>
    <name evidence="10" type="ORF">SAMN05660976_01054</name>
</gene>
<keyword evidence="4 8" id="KW-0812">Transmembrane</keyword>
<dbReference type="Pfam" id="PF00324">
    <property type="entry name" value="AA_permease"/>
    <property type="match status" value="1"/>
</dbReference>
<feature type="transmembrane region" description="Helical" evidence="8">
    <location>
        <begin position="290"/>
        <end position="310"/>
    </location>
</feature>
<evidence type="ECO:0000256" key="4">
    <source>
        <dbReference type="ARBA" id="ARBA00022692"/>
    </source>
</evidence>
<dbReference type="AlphaFoldDB" id="A0A1H7JD01"/>
<evidence type="ECO:0000256" key="6">
    <source>
        <dbReference type="ARBA" id="ARBA00022989"/>
    </source>
</evidence>
<evidence type="ECO:0000256" key="3">
    <source>
        <dbReference type="ARBA" id="ARBA00022448"/>
    </source>
</evidence>
<keyword evidence="6 8" id="KW-1133">Transmembrane helix</keyword>
<dbReference type="STRING" id="46177.SAMN05660976_01054"/>